<evidence type="ECO:0000259" key="6">
    <source>
        <dbReference type="Pfam" id="PF05175"/>
    </source>
</evidence>
<evidence type="ECO:0000256" key="1">
    <source>
        <dbReference type="ARBA" id="ARBA00012771"/>
    </source>
</evidence>
<evidence type="ECO:0000313" key="7">
    <source>
        <dbReference type="EMBL" id="TCO65690.1"/>
    </source>
</evidence>
<dbReference type="Proteomes" id="UP000295680">
    <property type="component" value="Unassembled WGS sequence"/>
</dbReference>
<organism evidence="7 8">
    <name type="scientific">Actinocrispum wychmicini</name>
    <dbReference type="NCBI Taxonomy" id="1213861"/>
    <lineage>
        <taxon>Bacteria</taxon>
        <taxon>Bacillati</taxon>
        <taxon>Actinomycetota</taxon>
        <taxon>Actinomycetes</taxon>
        <taxon>Pseudonocardiales</taxon>
        <taxon>Pseudonocardiaceae</taxon>
        <taxon>Actinocrispum</taxon>
    </lineage>
</organism>
<dbReference type="EC" id="2.1.1.297" evidence="1"/>
<name>A0A4V2S942_9PSEU</name>
<comment type="caution">
    <text evidence="7">The sequence shown here is derived from an EMBL/GenBank/DDBJ whole genome shotgun (WGS) entry which is preliminary data.</text>
</comment>
<keyword evidence="3 7" id="KW-0808">Transferase</keyword>
<keyword evidence="4" id="KW-0949">S-adenosyl-L-methionine</keyword>
<sequence length="247" mass="25465">MFAEDEAALLADAPGDLDSMVARRVAGEPLEYILGWAEFCGLRVFIEPGVFVPRQRTALMVREAVMAAPASPVVVDLCCGSGAVGAAVAAALSDVTSHAADLDPAAVSCARRNVTGAVHQGDLYDALPPALRCRIDLLLANVPYVPTEAIASMPPEARDHEAAVALDGGPDGLDVFRRVVVSASDWLAPGGSVFLETSAQQVSTAVETLSRAGLTARVATDDEIGATVVIGVRPTRSGPRPGRPAGS</sequence>
<keyword evidence="8" id="KW-1185">Reference proteome</keyword>
<dbReference type="Gene3D" id="3.40.50.150">
    <property type="entry name" value="Vaccinia Virus protein VP39"/>
    <property type="match status" value="1"/>
</dbReference>
<dbReference type="NCBIfam" id="TIGR00536">
    <property type="entry name" value="hemK_fam"/>
    <property type="match status" value="1"/>
</dbReference>
<comment type="catalytic activity">
    <reaction evidence="5">
        <text>L-glutaminyl-[peptide chain release factor] + S-adenosyl-L-methionine = N(5)-methyl-L-glutaminyl-[peptide chain release factor] + S-adenosyl-L-homocysteine + H(+)</text>
        <dbReference type="Rhea" id="RHEA:42896"/>
        <dbReference type="Rhea" id="RHEA-COMP:10271"/>
        <dbReference type="Rhea" id="RHEA-COMP:10272"/>
        <dbReference type="ChEBI" id="CHEBI:15378"/>
        <dbReference type="ChEBI" id="CHEBI:30011"/>
        <dbReference type="ChEBI" id="CHEBI:57856"/>
        <dbReference type="ChEBI" id="CHEBI:59789"/>
        <dbReference type="ChEBI" id="CHEBI:61891"/>
        <dbReference type="EC" id="2.1.1.297"/>
    </reaction>
</comment>
<evidence type="ECO:0000256" key="3">
    <source>
        <dbReference type="ARBA" id="ARBA00022679"/>
    </source>
</evidence>
<protein>
    <recommendedName>
        <fullName evidence="1">peptide chain release factor N(5)-glutamine methyltransferase</fullName>
        <ecNumber evidence="1">2.1.1.297</ecNumber>
    </recommendedName>
</protein>
<dbReference type="GO" id="GO:0102559">
    <property type="term" value="F:peptide chain release factor N(5)-glutamine methyltransferase activity"/>
    <property type="evidence" value="ECO:0007669"/>
    <property type="project" value="UniProtKB-EC"/>
</dbReference>
<proteinExistence type="predicted"/>
<reference evidence="7 8" key="1">
    <citation type="submission" date="2019-03" db="EMBL/GenBank/DDBJ databases">
        <title>Genomic Encyclopedia of Type Strains, Phase IV (KMG-IV): sequencing the most valuable type-strain genomes for metagenomic binning, comparative biology and taxonomic classification.</title>
        <authorList>
            <person name="Goeker M."/>
        </authorList>
    </citation>
    <scope>NUCLEOTIDE SEQUENCE [LARGE SCALE GENOMIC DNA]</scope>
    <source>
        <strain evidence="7 8">DSM 45934</strain>
    </source>
</reference>
<dbReference type="InterPro" id="IPR050320">
    <property type="entry name" value="N5-glutamine_MTase"/>
</dbReference>
<dbReference type="InterPro" id="IPR004556">
    <property type="entry name" value="HemK-like"/>
</dbReference>
<dbReference type="InterPro" id="IPR022446">
    <property type="entry name" value="MeTrfrase_put"/>
</dbReference>
<dbReference type="GO" id="GO:0032259">
    <property type="term" value="P:methylation"/>
    <property type="evidence" value="ECO:0007669"/>
    <property type="project" value="UniProtKB-KW"/>
</dbReference>
<dbReference type="InterPro" id="IPR029063">
    <property type="entry name" value="SAM-dependent_MTases_sf"/>
</dbReference>
<dbReference type="Pfam" id="PF05175">
    <property type="entry name" value="MTS"/>
    <property type="match status" value="1"/>
</dbReference>
<evidence type="ECO:0000313" key="8">
    <source>
        <dbReference type="Proteomes" id="UP000295680"/>
    </source>
</evidence>
<evidence type="ECO:0000256" key="2">
    <source>
        <dbReference type="ARBA" id="ARBA00022603"/>
    </source>
</evidence>
<evidence type="ECO:0000256" key="5">
    <source>
        <dbReference type="ARBA" id="ARBA00048391"/>
    </source>
</evidence>
<dbReference type="InterPro" id="IPR007848">
    <property type="entry name" value="Small_mtfrase_dom"/>
</dbReference>
<gene>
    <name evidence="7" type="ORF">EV192_1011482</name>
</gene>
<feature type="domain" description="Methyltransferase small" evidence="6">
    <location>
        <begin position="48"/>
        <end position="145"/>
    </location>
</feature>
<dbReference type="AlphaFoldDB" id="A0A4V2S942"/>
<dbReference type="NCBIfam" id="TIGR03704">
    <property type="entry name" value="PrmC_rel_meth"/>
    <property type="match status" value="1"/>
</dbReference>
<dbReference type="SUPFAM" id="SSF53335">
    <property type="entry name" value="S-adenosyl-L-methionine-dependent methyltransferases"/>
    <property type="match status" value="1"/>
</dbReference>
<keyword evidence="2 7" id="KW-0489">Methyltransferase</keyword>
<dbReference type="PANTHER" id="PTHR18895:SF74">
    <property type="entry name" value="MTRF1L RELEASE FACTOR GLUTAMINE METHYLTRANSFERASE"/>
    <property type="match status" value="1"/>
</dbReference>
<dbReference type="EMBL" id="SLWS01000001">
    <property type="protein sequence ID" value="TCO65690.1"/>
    <property type="molecule type" value="Genomic_DNA"/>
</dbReference>
<evidence type="ECO:0000256" key="4">
    <source>
        <dbReference type="ARBA" id="ARBA00022691"/>
    </source>
</evidence>
<dbReference type="PANTHER" id="PTHR18895">
    <property type="entry name" value="HEMK METHYLTRANSFERASE"/>
    <property type="match status" value="1"/>
</dbReference>
<accession>A0A4V2S942</accession>
<dbReference type="Gene3D" id="1.10.8.10">
    <property type="entry name" value="DNA helicase RuvA subunit, C-terminal domain"/>
    <property type="match status" value="1"/>
</dbReference>